<dbReference type="OrthoDB" id="6357215at2759"/>
<dbReference type="AlphaFoldDB" id="A0A8J2LBH2"/>
<sequence length="122" mass="13822">EADPKIFKHLKSKNRKAWIGGFGLSDTTYAKNTSYYIQKRFSSRLGSGLIPSKNYHATQNVSIQCFPLYSVLLALNRTVIDFFSLDVEGSEMDILRTIPFDKILIKVITVEHLILKEGKLGL</sequence>
<dbReference type="GO" id="GO:0005794">
    <property type="term" value="C:Golgi apparatus"/>
    <property type="evidence" value="ECO:0007669"/>
    <property type="project" value="TreeGrafter"/>
</dbReference>
<feature type="non-terminal residue" evidence="2">
    <location>
        <position position="1"/>
    </location>
</feature>
<dbReference type="GO" id="GO:0031902">
    <property type="term" value="C:late endosome membrane"/>
    <property type="evidence" value="ECO:0007669"/>
    <property type="project" value="TreeGrafter"/>
</dbReference>
<dbReference type="PANTHER" id="PTHR34009:SF2">
    <property type="entry name" value="PROTEIN STAR"/>
    <property type="match status" value="1"/>
</dbReference>
<keyword evidence="3" id="KW-1185">Reference proteome</keyword>
<dbReference type="EMBL" id="CAJVCH010553198">
    <property type="protein sequence ID" value="CAG7829839.1"/>
    <property type="molecule type" value="Genomic_DNA"/>
</dbReference>
<dbReference type="GO" id="GO:0016197">
    <property type="term" value="P:endosomal transport"/>
    <property type="evidence" value="ECO:0007669"/>
    <property type="project" value="TreeGrafter"/>
</dbReference>
<dbReference type="Proteomes" id="UP000708208">
    <property type="component" value="Unassembled WGS sequence"/>
</dbReference>
<dbReference type="InterPro" id="IPR053202">
    <property type="entry name" value="EGF_Rcpt_Signaling_Reg"/>
</dbReference>
<evidence type="ECO:0000313" key="3">
    <source>
        <dbReference type="Proteomes" id="UP000708208"/>
    </source>
</evidence>
<dbReference type="GO" id="GO:0006888">
    <property type="term" value="P:endoplasmic reticulum to Golgi vesicle-mediated transport"/>
    <property type="evidence" value="ECO:0007669"/>
    <property type="project" value="TreeGrafter"/>
</dbReference>
<dbReference type="Pfam" id="PF05050">
    <property type="entry name" value="Methyltransf_21"/>
    <property type="match status" value="1"/>
</dbReference>
<dbReference type="PANTHER" id="PTHR34009">
    <property type="entry name" value="PROTEIN STAR"/>
    <property type="match status" value="1"/>
</dbReference>
<feature type="non-terminal residue" evidence="2">
    <location>
        <position position="122"/>
    </location>
</feature>
<gene>
    <name evidence="2" type="ORF">AFUS01_LOCUS39682</name>
</gene>
<dbReference type="InterPro" id="IPR006342">
    <property type="entry name" value="FkbM_mtfrase"/>
</dbReference>
<accession>A0A8J2LBH2</accession>
<dbReference type="GO" id="GO:0005789">
    <property type="term" value="C:endoplasmic reticulum membrane"/>
    <property type="evidence" value="ECO:0007669"/>
    <property type="project" value="TreeGrafter"/>
</dbReference>
<reference evidence="2" key="1">
    <citation type="submission" date="2021-06" db="EMBL/GenBank/DDBJ databases">
        <authorList>
            <person name="Hodson N. C."/>
            <person name="Mongue J. A."/>
            <person name="Jaron S. K."/>
        </authorList>
    </citation>
    <scope>NUCLEOTIDE SEQUENCE</scope>
</reference>
<evidence type="ECO:0000259" key="1">
    <source>
        <dbReference type="Pfam" id="PF05050"/>
    </source>
</evidence>
<protein>
    <recommendedName>
        <fullName evidence="1">Methyltransferase FkbM domain-containing protein</fullName>
    </recommendedName>
</protein>
<organism evidence="2 3">
    <name type="scientific">Allacma fusca</name>
    <dbReference type="NCBI Taxonomy" id="39272"/>
    <lineage>
        <taxon>Eukaryota</taxon>
        <taxon>Metazoa</taxon>
        <taxon>Ecdysozoa</taxon>
        <taxon>Arthropoda</taxon>
        <taxon>Hexapoda</taxon>
        <taxon>Collembola</taxon>
        <taxon>Symphypleona</taxon>
        <taxon>Sminthuridae</taxon>
        <taxon>Allacma</taxon>
    </lineage>
</organism>
<dbReference type="GO" id="GO:0005886">
    <property type="term" value="C:plasma membrane"/>
    <property type="evidence" value="ECO:0007669"/>
    <property type="project" value="TreeGrafter"/>
</dbReference>
<proteinExistence type="predicted"/>
<feature type="domain" description="Methyltransferase FkbM" evidence="1">
    <location>
        <begin position="47"/>
        <end position="112"/>
    </location>
</feature>
<name>A0A8J2LBH2_9HEXA</name>
<comment type="caution">
    <text evidence="2">The sequence shown here is derived from an EMBL/GenBank/DDBJ whole genome shotgun (WGS) entry which is preliminary data.</text>
</comment>
<evidence type="ECO:0000313" key="2">
    <source>
        <dbReference type="EMBL" id="CAG7829839.1"/>
    </source>
</evidence>